<reference evidence="2 3" key="1">
    <citation type="submission" date="2021-06" db="EMBL/GenBank/DDBJ databases">
        <title>Caerostris extrusa draft genome.</title>
        <authorList>
            <person name="Kono N."/>
            <person name="Arakawa K."/>
        </authorList>
    </citation>
    <scope>NUCLEOTIDE SEQUENCE [LARGE SCALE GENOMIC DNA]</scope>
</reference>
<feature type="region of interest" description="Disordered" evidence="1">
    <location>
        <begin position="14"/>
        <end position="62"/>
    </location>
</feature>
<dbReference type="Proteomes" id="UP001054945">
    <property type="component" value="Unassembled WGS sequence"/>
</dbReference>
<evidence type="ECO:0000313" key="2">
    <source>
        <dbReference type="EMBL" id="GIY05899.1"/>
    </source>
</evidence>
<evidence type="ECO:0000313" key="3">
    <source>
        <dbReference type="Proteomes" id="UP001054945"/>
    </source>
</evidence>
<dbReference type="AlphaFoldDB" id="A0AAV4Q915"/>
<feature type="compositionally biased region" description="Basic and acidic residues" evidence="1">
    <location>
        <begin position="52"/>
        <end position="62"/>
    </location>
</feature>
<feature type="non-terminal residue" evidence="2">
    <location>
        <position position="1"/>
    </location>
</feature>
<comment type="caution">
    <text evidence="2">The sequence shown here is derived from an EMBL/GenBank/DDBJ whole genome shotgun (WGS) entry which is preliminary data.</text>
</comment>
<keyword evidence="3" id="KW-1185">Reference proteome</keyword>
<dbReference type="EMBL" id="BPLR01005893">
    <property type="protein sequence ID" value="GIY05899.1"/>
    <property type="molecule type" value="Genomic_DNA"/>
</dbReference>
<evidence type="ECO:0008006" key="4">
    <source>
        <dbReference type="Google" id="ProtNLM"/>
    </source>
</evidence>
<proteinExistence type="predicted"/>
<sequence>YISRDTVVSLIKKNQLTSQKKRRRTERVKDISSQGQYQWSPANGSMPYSRGLKSDKNMHGTQ</sequence>
<evidence type="ECO:0000256" key="1">
    <source>
        <dbReference type="SAM" id="MobiDB-lite"/>
    </source>
</evidence>
<organism evidence="2 3">
    <name type="scientific">Caerostris extrusa</name>
    <name type="common">Bark spider</name>
    <name type="synonym">Caerostris bankana</name>
    <dbReference type="NCBI Taxonomy" id="172846"/>
    <lineage>
        <taxon>Eukaryota</taxon>
        <taxon>Metazoa</taxon>
        <taxon>Ecdysozoa</taxon>
        <taxon>Arthropoda</taxon>
        <taxon>Chelicerata</taxon>
        <taxon>Arachnida</taxon>
        <taxon>Araneae</taxon>
        <taxon>Araneomorphae</taxon>
        <taxon>Entelegynae</taxon>
        <taxon>Araneoidea</taxon>
        <taxon>Araneidae</taxon>
        <taxon>Caerostris</taxon>
    </lineage>
</organism>
<accession>A0AAV4Q915</accession>
<protein>
    <recommendedName>
        <fullName evidence="4">Transposase</fullName>
    </recommendedName>
</protein>
<gene>
    <name evidence="2" type="ORF">CEXT_667141</name>
</gene>
<feature type="compositionally biased region" description="Polar residues" evidence="1">
    <location>
        <begin position="31"/>
        <end position="43"/>
    </location>
</feature>
<name>A0AAV4Q915_CAEEX</name>